<reference evidence="4 5" key="1">
    <citation type="submission" date="2017-08" db="EMBL/GenBank/DDBJ databases">
        <title>Aliifodinibius alkalisoli sp. nov., isolated from saline alkaline soil.</title>
        <authorList>
            <person name="Liu D."/>
            <person name="Zhang G."/>
        </authorList>
    </citation>
    <scope>NUCLEOTIDE SEQUENCE [LARGE SCALE GENOMIC DNA]</scope>
    <source>
        <strain evidence="4 5">WN023</strain>
    </source>
</reference>
<dbReference type="EMBL" id="NSKE01000005">
    <property type="protein sequence ID" value="PAU94303.1"/>
    <property type="molecule type" value="Genomic_DNA"/>
</dbReference>
<keyword evidence="2" id="KW-0808">Transferase</keyword>
<evidence type="ECO:0000313" key="4">
    <source>
        <dbReference type="EMBL" id="PAU94303.1"/>
    </source>
</evidence>
<gene>
    <name evidence="4" type="ORF">CK503_08820</name>
</gene>
<evidence type="ECO:0000256" key="3">
    <source>
        <dbReference type="ARBA" id="ARBA00024356"/>
    </source>
</evidence>
<dbReference type="AlphaFoldDB" id="A0A2A2GBQ7"/>
<dbReference type="Proteomes" id="UP000218831">
    <property type="component" value="Unassembled WGS sequence"/>
</dbReference>
<accession>A0A2A2GBQ7</accession>
<keyword evidence="1" id="KW-0328">Glycosyltransferase</keyword>
<dbReference type="PANTHER" id="PTHR34106">
    <property type="entry name" value="GLYCOSIDASE"/>
    <property type="match status" value="1"/>
</dbReference>
<dbReference type="Pfam" id="PF04041">
    <property type="entry name" value="Glyco_hydro_130"/>
    <property type="match status" value="1"/>
</dbReference>
<comment type="caution">
    <text evidence="4">The sequence shown here is derived from an EMBL/GenBank/DDBJ whole genome shotgun (WGS) entry which is preliminary data.</text>
</comment>
<dbReference type="PROSITE" id="PS51257">
    <property type="entry name" value="PROKAR_LIPOPROTEIN"/>
    <property type="match status" value="1"/>
</dbReference>
<dbReference type="PANTHER" id="PTHR34106:SF5">
    <property type="entry name" value="GLYCOSIDASE"/>
    <property type="match status" value="1"/>
</dbReference>
<sequence>MKKLLIVLLVAIVGCSGSEVEEQDDWAFGPFERPDGVNPIITPNSKTTFECPMRDSVLHWESMATFNPAAVVKDGKVHVLYRAEDLTGEMEIGGHTSRLGMAVSEDGLNFDRWDEPVFYPAEDDQKKYEWPGGTEDPRIVEAEDGSYVMTYTQWNRETPRLAVATSDDLENWEKHGPAFEEAYDGKYNDMESKSGAILSERQGDKLVAKKLNGKYWMYWGVPKVWLATSDDLINWKPVQNDNDELKPVLTPREGHFDSWLVEAGPPALVTDEGILVIYNAGNDGENGDPSIPDSVYTGGQALFDLDNPEKLVDRLDKPFIQPQEDFEKSGQYKNGTTFLEGLVHFQDKWFIYYGTADSRVGVVSWDPAKSK</sequence>
<dbReference type="InterPro" id="IPR023296">
    <property type="entry name" value="Glyco_hydro_beta-prop_sf"/>
</dbReference>
<comment type="similarity">
    <text evidence="3">Belongs to the glycosyl hydrolase 130 family.</text>
</comment>
<keyword evidence="5" id="KW-1185">Reference proteome</keyword>
<dbReference type="SUPFAM" id="SSF75005">
    <property type="entry name" value="Arabinanase/levansucrase/invertase"/>
    <property type="match status" value="1"/>
</dbReference>
<dbReference type="RefSeq" id="WP_095606434.1">
    <property type="nucleotide sequence ID" value="NZ_NSKE01000005.1"/>
</dbReference>
<dbReference type="PIRSF" id="PIRSF016202">
    <property type="entry name" value="PH1107"/>
    <property type="match status" value="1"/>
</dbReference>
<organism evidence="4 5">
    <name type="scientific">Fodinibius salipaludis</name>
    <dbReference type="NCBI Taxonomy" id="2032627"/>
    <lineage>
        <taxon>Bacteria</taxon>
        <taxon>Pseudomonadati</taxon>
        <taxon>Balneolota</taxon>
        <taxon>Balneolia</taxon>
        <taxon>Balneolales</taxon>
        <taxon>Balneolaceae</taxon>
        <taxon>Fodinibius</taxon>
    </lineage>
</organism>
<evidence type="ECO:0000313" key="5">
    <source>
        <dbReference type="Proteomes" id="UP000218831"/>
    </source>
</evidence>
<dbReference type="OrthoDB" id="2534034at2"/>
<dbReference type="InterPro" id="IPR007184">
    <property type="entry name" value="Mannoside_phosphorylase"/>
</dbReference>
<evidence type="ECO:0000256" key="1">
    <source>
        <dbReference type="ARBA" id="ARBA00022676"/>
    </source>
</evidence>
<proteinExistence type="inferred from homology"/>
<dbReference type="CDD" id="cd18610">
    <property type="entry name" value="GH130_BT3780-like"/>
    <property type="match status" value="1"/>
</dbReference>
<protein>
    <submittedName>
        <fullName evidence="4">Pesticidal protein Cry15Aa</fullName>
    </submittedName>
</protein>
<dbReference type="GO" id="GO:0016757">
    <property type="term" value="F:glycosyltransferase activity"/>
    <property type="evidence" value="ECO:0007669"/>
    <property type="project" value="UniProtKB-KW"/>
</dbReference>
<dbReference type="Gene3D" id="2.115.10.20">
    <property type="entry name" value="Glycosyl hydrolase domain, family 43"/>
    <property type="match status" value="1"/>
</dbReference>
<evidence type="ECO:0000256" key="2">
    <source>
        <dbReference type="ARBA" id="ARBA00022679"/>
    </source>
</evidence>
<name>A0A2A2GBQ7_9BACT</name>